<feature type="coiled-coil region" evidence="3">
    <location>
        <begin position="129"/>
        <end position="156"/>
    </location>
</feature>
<evidence type="ECO:0000259" key="4">
    <source>
        <dbReference type="PROSITE" id="PS51078"/>
    </source>
</evidence>
<proteinExistence type="predicted"/>
<evidence type="ECO:0000256" key="2">
    <source>
        <dbReference type="ARBA" id="ARBA00023163"/>
    </source>
</evidence>
<dbReference type="Pfam" id="PF01614">
    <property type="entry name" value="IclR_C"/>
    <property type="match status" value="1"/>
</dbReference>
<keyword evidence="2" id="KW-0804">Transcription</keyword>
<accession>Q6LGJ3</accession>
<dbReference type="InterPro" id="IPR050707">
    <property type="entry name" value="HTH_MetabolicPath_Reg"/>
</dbReference>
<dbReference type="PANTHER" id="PTHR30136:SF7">
    <property type="entry name" value="HTH-TYPE TRANSCRIPTIONAL REGULATOR KDGR-RELATED"/>
    <property type="match status" value="1"/>
</dbReference>
<dbReference type="HOGENOM" id="CLU_062618_5_0_6"/>
<dbReference type="PANTHER" id="PTHR30136">
    <property type="entry name" value="HELIX-TURN-HELIX TRANSCRIPTIONAL REGULATOR, ICLR FAMILY"/>
    <property type="match status" value="1"/>
</dbReference>
<dbReference type="Gene3D" id="1.10.10.10">
    <property type="entry name" value="Winged helix-like DNA-binding domain superfamily/Winged helix DNA-binding domain"/>
    <property type="match status" value="1"/>
</dbReference>
<evidence type="ECO:0000256" key="3">
    <source>
        <dbReference type="SAM" id="Coils"/>
    </source>
</evidence>
<organism evidence="5 6">
    <name type="scientific">Photobacterium profundum (strain SS9)</name>
    <dbReference type="NCBI Taxonomy" id="298386"/>
    <lineage>
        <taxon>Bacteria</taxon>
        <taxon>Pseudomonadati</taxon>
        <taxon>Pseudomonadota</taxon>
        <taxon>Gammaproteobacteria</taxon>
        <taxon>Vibrionales</taxon>
        <taxon>Vibrionaceae</taxon>
        <taxon>Photobacterium</taxon>
    </lineage>
</organism>
<dbReference type="Proteomes" id="UP000000593">
    <property type="component" value="Chromosome 2"/>
</dbReference>
<dbReference type="SUPFAM" id="SSF55781">
    <property type="entry name" value="GAF domain-like"/>
    <property type="match status" value="1"/>
</dbReference>
<evidence type="ECO:0000256" key="1">
    <source>
        <dbReference type="ARBA" id="ARBA00023015"/>
    </source>
</evidence>
<dbReference type="eggNOG" id="COG1414">
    <property type="taxonomic scope" value="Bacteria"/>
</dbReference>
<dbReference type="InterPro" id="IPR036390">
    <property type="entry name" value="WH_DNA-bd_sf"/>
</dbReference>
<reference evidence="6" key="1">
    <citation type="journal article" date="2005" name="Science">
        <title>Life at depth: Photobacterium profundum genome sequence and expression analysis.</title>
        <authorList>
            <person name="Vezzi A."/>
            <person name="Campanaro S."/>
            <person name="D'Angelo M."/>
            <person name="Simonato F."/>
            <person name="Vitulo N."/>
            <person name="Lauro F.M."/>
            <person name="Cestaro A."/>
            <person name="Malacrida G."/>
            <person name="Simionati B."/>
            <person name="Cannata N."/>
            <person name="Romualdi C."/>
            <person name="Bartlett D.H."/>
            <person name="Valle G."/>
        </authorList>
    </citation>
    <scope>NUCLEOTIDE SEQUENCE [LARGE SCALE GENOMIC DNA]</scope>
    <source>
        <strain evidence="6">ATCC BAA-1253 / SS9</strain>
    </source>
</reference>
<dbReference type="PROSITE" id="PS51078">
    <property type="entry name" value="ICLR_ED"/>
    <property type="match status" value="1"/>
</dbReference>
<protein>
    <submittedName>
        <fullName evidence="5">Hypothetical transcriptional regulator</fullName>
    </submittedName>
</protein>
<keyword evidence="1" id="KW-0805">Transcription regulation</keyword>
<evidence type="ECO:0000313" key="6">
    <source>
        <dbReference type="Proteomes" id="UP000000593"/>
    </source>
</evidence>
<feature type="domain" description="IclR-ED" evidence="4">
    <location>
        <begin position="44"/>
        <end position="224"/>
    </location>
</feature>
<dbReference type="STRING" id="298386.PBPRB1727"/>
<dbReference type="InterPro" id="IPR029016">
    <property type="entry name" value="GAF-like_dom_sf"/>
</dbReference>
<dbReference type="InterPro" id="IPR014757">
    <property type="entry name" value="Tscrpt_reg_IclR_C"/>
</dbReference>
<dbReference type="AlphaFoldDB" id="Q6LGJ3"/>
<gene>
    <name evidence="5" type="primary">BR0234</name>
    <name evidence="5" type="ordered locus">PBPRB1727</name>
</gene>
<dbReference type="GO" id="GO:0003700">
    <property type="term" value="F:DNA-binding transcription factor activity"/>
    <property type="evidence" value="ECO:0007669"/>
    <property type="project" value="TreeGrafter"/>
</dbReference>
<name>Q6LGJ3_PHOPR</name>
<dbReference type="EMBL" id="CR378680">
    <property type="protein sequence ID" value="CAG23587.1"/>
    <property type="molecule type" value="Genomic_DNA"/>
</dbReference>
<dbReference type="GO" id="GO:0003677">
    <property type="term" value="F:DNA binding"/>
    <property type="evidence" value="ECO:0007669"/>
    <property type="project" value="TreeGrafter"/>
</dbReference>
<dbReference type="SUPFAM" id="SSF46785">
    <property type="entry name" value="Winged helix' DNA-binding domain"/>
    <property type="match status" value="1"/>
</dbReference>
<dbReference type="InterPro" id="IPR036388">
    <property type="entry name" value="WH-like_DNA-bd_sf"/>
</dbReference>
<keyword evidence="6" id="KW-1185">Reference proteome</keyword>
<dbReference type="Gene3D" id="3.30.450.40">
    <property type="match status" value="1"/>
</dbReference>
<keyword evidence="3" id="KW-0175">Coiled coil</keyword>
<dbReference type="KEGG" id="ppr:PBPRB1727"/>
<sequence>MSKKLIAEKLDRSVNEIFRMLQVLEDKQYISFDYDTSSYTLTLKMFALSNQHSPIALLLKQAKPLLEKLCHKVNQSCHISMYSNGELVVIAKQESPYKMGFSLQVGSQLNICSSGSGIVLLTFSDEVIRHRILNTIDDTEDEKQTALNELDLTRLQGYFVGSSPQISGITNISAPVFDVYSGVMAIITIPFMTLNSNTVHHHIENIEFTRNELLTIANKLSQNL</sequence>
<evidence type="ECO:0000313" key="5">
    <source>
        <dbReference type="EMBL" id="CAG23587.1"/>
    </source>
</evidence>
<dbReference type="GO" id="GO:0045892">
    <property type="term" value="P:negative regulation of DNA-templated transcription"/>
    <property type="evidence" value="ECO:0007669"/>
    <property type="project" value="TreeGrafter"/>
</dbReference>